<accession>A0A2R5F487</accession>
<feature type="transmembrane region" description="Helical" evidence="1">
    <location>
        <begin position="355"/>
        <end position="375"/>
    </location>
</feature>
<dbReference type="AlphaFoldDB" id="A0A2R5F487"/>
<name>A0A2R5F487_9PROT</name>
<feature type="transmembrane region" description="Helical" evidence="1">
    <location>
        <begin position="237"/>
        <end position="256"/>
    </location>
</feature>
<dbReference type="Proteomes" id="UP000245081">
    <property type="component" value="Unassembled WGS sequence"/>
</dbReference>
<feature type="transmembrane region" description="Helical" evidence="1">
    <location>
        <begin position="156"/>
        <end position="174"/>
    </location>
</feature>
<reference evidence="2 3" key="1">
    <citation type="journal article" date="2018" name="Environ. Microbiol.">
        <title>Isolation and genomic characterization of Novimethylophilus kurashikiensis gen. nov. sp. nov., a new lanthanide-dependent methylotrophic species of Methylophilaceae.</title>
        <authorList>
            <person name="Lv H."/>
            <person name="Sahin N."/>
            <person name="Tani A."/>
        </authorList>
    </citation>
    <scope>NUCLEOTIDE SEQUENCE [LARGE SCALE GENOMIC DNA]</scope>
    <source>
        <strain evidence="2 3">La2-4</strain>
    </source>
</reference>
<dbReference type="EMBL" id="BDOQ01000003">
    <property type="protein sequence ID" value="GBG13237.1"/>
    <property type="molecule type" value="Genomic_DNA"/>
</dbReference>
<keyword evidence="1" id="KW-1133">Transmembrane helix</keyword>
<comment type="caution">
    <text evidence="2">The sequence shown here is derived from an EMBL/GenBank/DDBJ whole genome shotgun (WGS) entry which is preliminary data.</text>
</comment>
<evidence type="ECO:0000313" key="3">
    <source>
        <dbReference type="Proteomes" id="UP000245081"/>
    </source>
</evidence>
<feature type="transmembrane region" description="Helical" evidence="1">
    <location>
        <begin position="12"/>
        <end position="31"/>
    </location>
</feature>
<protein>
    <submittedName>
        <fullName evidence="2">Mechanosensitive ion channel protein MscS</fullName>
    </submittedName>
</protein>
<sequence length="382" mass="42972">MQKKRLDVGMLWPVLALILVPLAMAWLAYPSHLPPGFGIFPPAFVAAPPGFSLPIFILIALAEAAVAVFLLFPSWFGFKPVTPAPMPQKAKLPVWFWIGAAATLFFWWLMWKRVTPFGDLVYYAFSPLWWGFILTLDGLVYRRAGGKSLLASKPKTLLISAMVSIGGWIFFEYLDYFVLGNWYYPNGHMPELSHAKIVVLFLIAYTTVWPALFEWYNLLNTFPTLVARYANGPKLSLPGNLMLWGGLASVAAMVFLPYPLFWVMWIGPLAVFAGMLISNNLPSPFAALAQGNWSPMLLIALGSLFNGFFWEFWNWCSANPNPLPATNPNYWIYDIPYVNVIHICAEMPLLGFAGYLPFGILVWVLFIWAGEVFGFDSDITLD</sequence>
<evidence type="ECO:0000313" key="2">
    <source>
        <dbReference type="EMBL" id="GBG13237.1"/>
    </source>
</evidence>
<feature type="transmembrane region" description="Helical" evidence="1">
    <location>
        <begin position="293"/>
        <end position="313"/>
    </location>
</feature>
<feature type="transmembrane region" description="Helical" evidence="1">
    <location>
        <begin position="92"/>
        <end position="110"/>
    </location>
</feature>
<keyword evidence="1" id="KW-0812">Transmembrane</keyword>
<proteinExistence type="predicted"/>
<dbReference type="RefSeq" id="WP_109014460.1">
    <property type="nucleotide sequence ID" value="NZ_BDOQ01000003.1"/>
</dbReference>
<evidence type="ECO:0000256" key="1">
    <source>
        <dbReference type="SAM" id="Phobius"/>
    </source>
</evidence>
<organism evidence="2 3">
    <name type="scientific">Novimethylophilus kurashikiensis</name>
    <dbReference type="NCBI Taxonomy" id="1825523"/>
    <lineage>
        <taxon>Bacteria</taxon>
        <taxon>Pseudomonadati</taxon>
        <taxon>Pseudomonadota</taxon>
        <taxon>Betaproteobacteria</taxon>
        <taxon>Nitrosomonadales</taxon>
        <taxon>Methylophilaceae</taxon>
        <taxon>Novimethylophilus</taxon>
    </lineage>
</organism>
<keyword evidence="1" id="KW-0472">Membrane</keyword>
<keyword evidence="3" id="KW-1185">Reference proteome</keyword>
<feature type="transmembrane region" description="Helical" evidence="1">
    <location>
        <begin position="51"/>
        <end position="72"/>
    </location>
</feature>
<feature type="transmembrane region" description="Helical" evidence="1">
    <location>
        <begin position="194"/>
        <end position="216"/>
    </location>
</feature>
<gene>
    <name evidence="2" type="ORF">NMK_0781</name>
</gene>
<dbReference type="OrthoDB" id="9769532at2"/>
<feature type="transmembrane region" description="Helical" evidence="1">
    <location>
        <begin position="122"/>
        <end position="144"/>
    </location>
</feature>